<dbReference type="GO" id="GO:0003700">
    <property type="term" value="F:DNA-binding transcription factor activity"/>
    <property type="evidence" value="ECO:0007669"/>
    <property type="project" value="InterPro"/>
</dbReference>
<dbReference type="PRINTS" id="PR00778">
    <property type="entry name" value="HTHARSR"/>
</dbReference>
<evidence type="ECO:0000256" key="2">
    <source>
        <dbReference type="ARBA" id="ARBA00023125"/>
    </source>
</evidence>
<evidence type="ECO:0000313" key="5">
    <source>
        <dbReference type="EMBL" id="PIQ69988.1"/>
    </source>
</evidence>
<evidence type="ECO:0000259" key="4">
    <source>
        <dbReference type="PROSITE" id="PS50987"/>
    </source>
</evidence>
<dbReference type="InterPro" id="IPR051081">
    <property type="entry name" value="HTH_MetalResp_TranReg"/>
</dbReference>
<dbReference type="EMBL" id="PCVI01000048">
    <property type="protein sequence ID" value="PIQ69988.1"/>
    <property type="molecule type" value="Genomic_DNA"/>
</dbReference>
<accession>A0A2H0KFE3</accession>
<comment type="caution">
    <text evidence="5">The sequence shown here is derived from an EMBL/GenBank/DDBJ whole genome shotgun (WGS) entry which is preliminary data.</text>
</comment>
<dbReference type="InterPro" id="IPR011991">
    <property type="entry name" value="ArsR-like_HTH"/>
</dbReference>
<dbReference type="InterPro" id="IPR036388">
    <property type="entry name" value="WH-like_DNA-bd_sf"/>
</dbReference>
<dbReference type="PROSITE" id="PS50987">
    <property type="entry name" value="HTH_ARSR_2"/>
    <property type="match status" value="1"/>
</dbReference>
<protein>
    <recommendedName>
        <fullName evidence="4">HTH arsR-type domain-containing protein</fullName>
    </recommendedName>
</protein>
<keyword evidence="1" id="KW-0805">Transcription regulation</keyword>
<sequence>MFIKQKSFCCPLAMPQMADPSKRKIYEFLSMAGEKTVSELTAMLGLRQPTVSYHLKQMERKGLLASKKEGRNVYYSVKMECPEGGECFNG</sequence>
<gene>
    <name evidence="5" type="ORF">COV89_02980</name>
</gene>
<dbReference type="GO" id="GO:0003677">
    <property type="term" value="F:DNA binding"/>
    <property type="evidence" value="ECO:0007669"/>
    <property type="project" value="UniProtKB-KW"/>
</dbReference>
<dbReference type="Gene3D" id="1.10.10.10">
    <property type="entry name" value="Winged helix-like DNA-binding domain superfamily/Winged helix DNA-binding domain"/>
    <property type="match status" value="1"/>
</dbReference>
<dbReference type="CDD" id="cd00090">
    <property type="entry name" value="HTH_ARSR"/>
    <property type="match status" value="1"/>
</dbReference>
<feature type="domain" description="HTH arsR-type" evidence="4">
    <location>
        <begin position="2"/>
        <end position="90"/>
    </location>
</feature>
<dbReference type="InterPro" id="IPR001845">
    <property type="entry name" value="HTH_ArsR_DNA-bd_dom"/>
</dbReference>
<dbReference type="PANTHER" id="PTHR33154">
    <property type="entry name" value="TRANSCRIPTIONAL REGULATOR, ARSR FAMILY"/>
    <property type="match status" value="1"/>
</dbReference>
<proteinExistence type="predicted"/>
<name>A0A2H0KFE3_9BACT</name>
<dbReference type="NCBIfam" id="NF033788">
    <property type="entry name" value="HTH_metalloreg"/>
    <property type="match status" value="1"/>
</dbReference>
<dbReference type="SMART" id="SM00418">
    <property type="entry name" value="HTH_ARSR"/>
    <property type="match status" value="1"/>
</dbReference>
<dbReference type="InterPro" id="IPR036390">
    <property type="entry name" value="WH_DNA-bd_sf"/>
</dbReference>
<evidence type="ECO:0000256" key="3">
    <source>
        <dbReference type="ARBA" id="ARBA00023163"/>
    </source>
</evidence>
<evidence type="ECO:0000313" key="6">
    <source>
        <dbReference type="Proteomes" id="UP000231371"/>
    </source>
</evidence>
<reference evidence="5 6" key="1">
    <citation type="submission" date="2017-09" db="EMBL/GenBank/DDBJ databases">
        <title>Depth-based differentiation of microbial function through sediment-hosted aquifers and enrichment of novel symbionts in the deep terrestrial subsurface.</title>
        <authorList>
            <person name="Probst A.J."/>
            <person name="Ladd B."/>
            <person name="Jarett J.K."/>
            <person name="Geller-Mcgrath D.E."/>
            <person name="Sieber C.M."/>
            <person name="Emerson J.B."/>
            <person name="Anantharaman K."/>
            <person name="Thomas B.C."/>
            <person name="Malmstrom R."/>
            <person name="Stieglmeier M."/>
            <person name="Klingl A."/>
            <person name="Woyke T."/>
            <person name="Ryan C.M."/>
            <person name="Banfield J.F."/>
        </authorList>
    </citation>
    <scope>NUCLEOTIDE SEQUENCE [LARGE SCALE GENOMIC DNA]</scope>
    <source>
        <strain evidence="5">CG11_big_fil_rev_8_21_14_0_20_40_12</strain>
    </source>
</reference>
<dbReference type="Pfam" id="PF01022">
    <property type="entry name" value="HTH_5"/>
    <property type="match status" value="1"/>
</dbReference>
<organism evidence="5 6">
    <name type="scientific">Candidatus Shapirobacteria bacterium CG11_big_fil_rev_8_21_14_0_20_40_12</name>
    <dbReference type="NCBI Taxonomy" id="1974889"/>
    <lineage>
        <taxon>Bacteria</taxon>
        <taxon>Candidatus Shapironibacteriota</taxon>
    </lineage>
</organism>
<dbReference type="PANTHER" id="PTHR33154:SF33">
    <property type="entry name" value="TRANSCRIPTIONAL REPRESSOR SDPR"/>
    <property type="match status" value="1"/>
</dbReference>
<evidence type="ECO:0000256" key="1">
    <source>
        <dbReference type="ARBA" id="ARBA00023015"/>
    </source>
</evidence>
<dbReference type="SUPFAM" id="SSF46785">
    <property type="entry name" value="Winged helix' DNA-binding domain"/>
    <property type="match status" value="1"/>
</dbReference>
<keyword evidence="3" id="KW-0804">Transcription</keyword>
<dbReference type="AlphaFoldDB" id="A0A2H0KFE3"/>
<dbReference type="Proteomes" id="UP000231371">
    <property type="component" value="Unassembled WGS sequence"/>
</dbReference>
<keyword evidence="2" id="KW-0238">DNA-binding</keyword>